<evidence type="ECO:0000256" key="1">
    <source>
        <dbReference type="SAM" id="Phobius"/>
    </source>
</evidence>
<feature type="transmembrane region" description="Helical" evidence="1">
    <location>
        <begin position="20"/>
        <end position="39"/>
    </location>
</feature>
<reference evidence="2" key="1">
    <citation type="journal article" date="2022" name="Int. J. Syst. Evol. Microbiol.">
        <title>Pseudomonas aegrilactucae sp. nov. and Pseudomonas morbosilactucae sp. nov., pathogens causing bacterial rot of lettuce in Japan.</title>
        <authorList>
            <person name="Sawada H."/>
            <person name="Fujikawa T."/>
            <person name="Satou M."/>
        </authorList>
    </citation>
    <scope>NUCLEOTIDE SEQUENCE</scope>
    <source>
        <strain evidence="2">0166_1</strain>
    </source>
</reference>
<accession>A0A9E7C0N6</accession>
<dbReference type="RefSeq" id="WP_259310639.1">
    <property type="nucleotide sequence ID" value="NZ_CP087164.1"/>
</dbReference>
<dbReference type="Proteomes" id="UP001162834">
    <property type="component" value="Chromosome"/>
</dbReference>
<keyword evidence="1" id="KW-0472">Membrane</keyword>
<name>A0A9E7C0N6_9ACTN</name>
<dbReference type="KEGG" id="sbae:DSM104329_02978"/>
<dbReference type="AlphaFoldDB" id="A0A9E7C0N6"/>
<keyword evidence="3" id="KW-1185">Reference proteome</keyword>
<evidence type="ECO:0000313" key="3">
    <source>
        <dbReference type="Proteomes" id="UP001162834"/>
    </source>
</evidence>
<feature type="transmembrane region" description="Helical" evidence="1">
    <location>
        <begin position="45"/>
        <end position="63"/>
    </location>
</feature>
<keyword evidence="1" id="KW-1133">Transmembrane helix</keyword>
<protein>
    <submittedName>
        <fullName evidence="2">Uncharacterized protein</fullName>
    </submittedName>
</protein>
<proteinExistence type="predicted"/>
<evidence type="ECO:0000313" key="2">
    <source>
        <dbReference type="EMBL" id="UGS36571.1"/>
    </source>
</evidence>
<organism evidence="2 3">
    <name type="scientific">Capillimicrobium parvum</name>
    <dbReference type="NCBI Taxonomy" id="2884022"/>
    <lineage>
        <taxon>Bacteria</taxon>
        <taxon>Bacillati</taxon>
        <taxon>Actinomycetota</taxon>
        <taxon>Thermoleophilia</taxon>
        <taxon>Solirubrobacterales</taxon>
        <taxon>Capillimicrobiaceae</taxon>
        <taxon>Capillimicrobium</taxon>
    </lineage>
</organism>
<dbReference type="EMBL" id="CP087164">
    <property type="protein sequence ID" value="UGS36571.1"/>
    <property type="molecule type" value="Genomic_DNA"/>
</dbReference>
<keyword evidence="1" id="KW-0812">Transmembrane</keyword>
<sequence length="66" mass="7001">MRRRRGQDGRPVRSRKGDEIEMVVAAVALAFLAAVVTGVVLDGSLLVVLLVVGAVVVGFLLLMQVI</sequence>
<gene>
    <name evidence="2" type="ORF">DSM104329_02978</name>
</gene>